<protein>
    <submittedName>
        <fullName evidence="1">Uncharacterized protein</fullName>
    </submittedName>
</protein>
<organism evidence="1">
    <name type="scientific">Arundo donax</name>
    <name type="common">Giant reed</name>
    <name type="synonym">Donax arundinaceus</name>
    <dbReference type="NCBI Taxonomy" id="35708"/>
    <lineage>
        <taxon>Eukaryota</taxon>
        <taxon>Viridiplantae</taxon>
        <taxon>Streptophyta</taxon>
        <taxon>Embryophyta</taxon>
        <taxon>Tracheophyta</taxon>
        <taxon>Spermatophyta</taxon>
        <taxon>Magnoliopsida</taxon>
        <taxon>Liliopsida</taxon>
        <taxon>Poales</taxon>
        <taxon>Poaceae</taxon>
        <taxon>PACMAD clade</taxon>
        <taxon>Arundinoideae</taxon>
        <taxon>Arundineae</taxon>
        <taxon>Arundo</taxon>
    </lineage>
</organism>
<dbReference type="AlphaFoldDB" id="A0A0A9F642"/>
<evidence type="ECO:0000313" key="1">
    <source>
        <dbReference type="EMBL" id="JAE06654.1"/>
    </source>
</evidence>
<name>A0A0A9F642_ARUDO</name>
<reference evidence="1" key="2">
    <citation type="journal article" date="2015" name="Data Brief">
        <title>Shoot transcriptome of the giant reed, Arundo donax.</title>
        <authorList>
            <person name="Barrero R.A."/>
            <person name="Guerrero F.D."/>
            <person name="Moolhuijzen P."/>
            <person name="Goolsby J.A."/>
            <person name="Tidwell J."/>
            <person name="Bellgard S.E."/>
            <person name="Bellgard M.I."/>
        </authorList>
    </citation>
    <scope>NUCLEOTIDE SEQUENCE</scope>
    <source>
        <tissue evidence="1">Shoot tissue taken approximately 20 cm above the soil surface</tissue>
    </source>
</reference>
<proteinExistence type="predicted"/>
<reference evidence="1" key="1">
    <citation type="submission" date="2014-09" db="EMBL/GenBank/DDBJ databases">
        <authorList>
            <person name="Magalhaes I.L.F."/>
            <person name="Oliveira U."/>
            <person name="Santos F.R."/>
            <person name="Vidigal T.H.D.A."/>
            <person name="Brescovit A.D."/>
            <person name="Santos A.J."/>
        </authorList>
    </citation>
    <scope>NUCLEOTIDE SEQUENCE</scope>
    <source>
        <tissue evidence="1">Shoot tissue taken approximately 20 cm above the soil surface</tissue>
    </source>
</reference>
<dbReference type="EMBL" id="GBRH01191242">
    <property type="protein sequence ID" value="JAE06654.1"/>
    <property type="molecule type" value="Transcribed_RNA"/>
</dbReference>
<sequence length="43" mass="4993">MKMILPSIKIGSHSTKTTINPMLYIVHLFKKKYHVIIKKVAQL</sequence>
<accession>A0A0A9F642</accession>